<sequence>MKRLLLNLTTASALIVSAGVSMAQTTPLPTTPTTKILAIGTFAPGTDMQRVQQILPTEVRETAQRYLEGKIDQWYSLQDRAGVVFILNVTDVNQAHEMLEALPLGKAHLMTFSLLPIGPLKPLSKLLNPPSQDRT</sequence>
<feature type="chain" id="PRO_5046854805" description="Muconolactone delta-isomerase" evidence="1">
    <location>
        <begin position="24"/>
        <end position="135"/>
    </location>
</feature>
<evidence type="ECO:0008006" key="4">
    <source>
        <dbReference type="Google" id="ProtNLM"/>
    </source>
</evidence>
<dbReference type="Gene3D" id="3.30.70.1060">
    <property type="entry name" value="Dimeric alpha+beta barrel"/>
    <property type="match status" value="1"/>
</dbReference>
<protein>
    <recommendedName>
        <fullName evidence="4">Muconolactone delta-isomerase</fullName>
    </recommendedName>
</protein>
<keyword evidence="3" id="KW-1185">Reference proteome</keyword>
<reference evidence="2 3" key="1">
    <citation type="submission" date="2020-08" db="EMBL/GenBank/DDBJ databases">
        <title>Genomic Encyclopedia of Type Strains, Phase IV (KMG-V): Genome sequencing to study the core and pangenomes of soil and plant-associated prokaryotes.</title>
        <authorList>
            <person name="Whitman W."/>
        </authorList>
    </citation>
    <scope>NUCLEOTIDE SEQUENCE [LARGE SCALE GENOMIC DNA]</scope>
    <source>
        <strain evidence="2 3">SRMrh-85</strain>
    </source>
</reference>
<gene>
    <name evidence="2" type="ORF">FHX59_000321</name>
</gene>
<organism evidence="2 3">
    <name type="scientific">Paraburkholderia silvatlantica</name>
    <dbReference type="NCBI Taxonomy" id="321895"/>
    <lineage>
        <taxon>Bacteria</taxon>
        <taxon>Pseudomonadati</taxon>
        <taxon>Pseudomonadota</taxon>
        <taxon>Betaproteobacteria</taxon>
        <taxon>Burkholderiales</taxon>
        <taxon>Burkholderiaceae</taxon>
        <taxon>Paraburkholderia</taxon>
    </lineage>
</organism>
<evidence type="ECO:0000256" key="1">
    <source>
        <dbReference type="SAM" id="SignalP"/>
    </source>
</evidence>
<accession>A0ABR6FES4</accession>
<dbReference type="RefSeq" id="WP_243413139.1">
    <property type="nucleotide sequence ID" value="NZ_JACHVZ010000001.1"/>
</dbReference>
<name>A0ABR6FES4_9BURK</name>
<dbReference type="Proteomes" id="UP000533533">
    <property type="component" value="Unassembled WGS sequence"/>
</dbReference>
<feature type="signal peptide" evidence="1">
    <location>
        <begin position="1"/>
        <end position="23"/>
    </location>
</feature>
<evidence type="ECO:0000313" key="3">
    <source>
        <dbReference type="Proteomes" id="UP000533533"/>
    </source>
</evidence>
<proteinExistence type="predicted"/>
<keyword evidence="1" id="KW-0732">Signal</keyword>
<evidence type="ECO:0000313" key="2">
    <source>
        <dbReference type="EMBL" id="MBB2925915.1"/>
    </source>
</evidence>
<dbReference type="EMBL" id="JACHVZ010000001">
    <property type="protein sequence ID" value="MBB2925915.1"/>
    <property type="molecule type" value="Genomic_DNA"/>
</dbReference>
<comment type="caution">
    <text evidence="2">The sequence shown here is derived from an EMBL/GenBank/DDBJ whole genome shotgun (WGS) entry which is preliminary data.</text>
</comment>